<dbReference type="PANTHER" id="PTHR12896">
    <property type="entry name" value="PAX6 NEIGHBOR PROTEIN PAXNEB"/>
    <property type="match status" value="1"/>
</dbReference>
<dbReference type="OrthoDB" id="289162at2759"/>
<feature type="compositionally biased region" description="Basic and acidic residues" evidence="9">
    <location>
        <begin position="366"/>
        <end position="381"/>
    </location>
</feature>
<dbReference type="Pfam" id="PF05625">
    <property type="entry name" value="PAXNEB"/>
    <property type="match status" value="1"/>
</dbReference>
<keyword evidence="8" id="KW-0539">Nucleus</keyword>
<evidence type="ECO:0000256" key="4">
    <source>
        <dbReference type="ARBA" id="ARBA00007573"/>
    </source>
</evidence>
<keyword evidence="7" id="KW-0819">tRNA processing</keyword>
<dbReference type="EMBL" id="MU004232">
    <property type="protein sequence ID" value="KAF2671997.1"/>
    <property type="molecule type" value="Genomic_DNA"/>
</dbReference>
<keyword evidence="11" id="KW-1185">Reference proteome</keyword>
<accession>A0A6A6UKM3</accession>
<dbReference type="UniPathway" id="UPA00988"/>
<keyword evidence="6" id="KW-0963">Cytoplasm</keyword>
<protein>
    <recommendedName>
        <fullName evidence="5">Elongator complex protein 4</fullName>
    </recommendedName>
</protein>
<dbReference type="GO" id="GO:0005737">
    <property type="term" value="C:cytoplasm"/>
    <property type="evidence" value="ECO:0007669"/>
    <property type="project" value="UniProtKB-SubCell"/>
</dbReference>
<comment type="subcellular location">
    <subcellularLocation>
        <location evidence="2">Cytoplasm</location>
    </subcellularLocation>
    <subcellularLocation>
        <location evidence="1">Nucleus</location>
    </subcellularLocation>
</comment>
<dbReference type="AlphaFoldDB" id="A0A6A6UKM3"/>
<evidence type="ECO:0000256" key="1">
    <source>
        <dbReference type="ARBA" id="ARBA00004123"/>
    </source>
</evidence>
<feature type="region of interest" description="Disordered" evidence="9">
    <location>
        <begin position="362"/>
        <end position="381"/>
    </location>
</feature>
<evidence type="ECO:0000256" key="2">
    <source>
        <dbReference type="ARBA" id="ARBA00004496"/>
    </source>
</evidence>
<evidence type="ECO:0000256" key="3">
    <source>
        <dbReference type="ARBA" id="ARBA00005043"/>
    </source>
</evidence>
<evidence type="ECO:0000256" key="9">
    <source>
        <dbReference type="SAM" id="MobiDB-lite"/>
    </source>
</evidence>
<dbReference type="GO" id="GO:0002098">
    <property type="term" value="P:tRNA wobble uridine modification"/>
    <property type="evidence" value="ECO:0007669"/>
    <property type="project" value="InterPro"/>
</dbReference>
<comment type="pathway">
    <text evidence="3">tRNA modification; 5-methoxycarbonylmethyl-2-thiouridine-tRNA biosynthesis.</text>
</comment>
<dbReference type="PANTHER" id="PTHR12896:SF1">
    <property type="entry name" value="ELONGATOR COMPLEX PROTEIN 4"/>
    <property type="match status" value="1"/>
</dbReference>
<dbReference type="GO" id="GO:0033588">
    <property type="term" value="C:elongator holoenzyme complex"/>
    <property type="evidence" value="ECO:0007669"/>
    <property type="project" value="InterPro"/>
</dbReference>
<reference evidence="10" key="1">
    <citation type="journal article" date="2020" name="Stud. Mycol.">
        <title>101 Dothideomycetes genomes: a test case for predicting lifestyles and emergence of pathogens.</title>
        <authorList>
            <person name="Haridas S."/>
            <person name="Albert R."/>
            <person name="Binder M."/>
            <person name="Bloem J."/>
            <person name="Labutti K."/>
            <person name="Salamov A."/>
            <person name="Andreopoulos B."/>
            <person name="Baker S."/>
            <person name="Barry K."/>
            <person name="Bills G."/>
            <person name="Bluhm B."/>
            <person name="Cannon C."/>
            <person name="Castanera R."/>
            <person name="Culley D."/>
            <person name="Daum C."/>
            <person name="Ezra D."/>
            <person name="Gonzalez J."/>
            <person name="Henrissat B."/>
            <person name="Kuo A."/>
            <person name="Liang C."/>
            <person name="Lipzen A."/>
            <person name="Lutzoni F."/>
            <person name="Magnuson J."/>
            <person name="Mondo S."/>
            <person name="Nolan M."/>
            <person name="Ohm R."/>
            <person name="Pangilinan J."/>
            <person name="Park H.-J."/>
            <person name="Ramirez L."/>
            <person name="Alfaro M."/>
            <person name="Sun H."/>
            <person name="Tritt A."/>
            <person name="Yoshinaga Y."/>
            <person name="Zwiers L.-H."/>
            <person name="Turgeon B."/>
            <person name="Goodwin S."/>
            <person name="Spatafora J."/>
            <person name="Crous P."/>
            <person name="Grigoriev I."/>
        </authorList>
    </citation>
    <scope>NUCLEOTIDE SEQUENCE</scope>
    <source>
        <strain evidence="10">CBS 115976</strain>
    </source>
</reference>
<evidence type="ECO:0000256" key="7">
    <source>
        <dbReference type="ARBA" id="ARBA00022694"/>
    </source>
</evidence>
<dbReference type="Proteomes" id="UP000799302">
    <property type="component" value="Unassembled WGS sequence"/>
</dbReference>
<organism evidence="10 11">
    <name type="scientific">Microthyrium microscopicum</name>
    <dbReference type="NCBI Taxonomy" id="703497"/>
    <lineage>
        <taxon>Eukaryota</taxon>
        <taxon>Fungi</taxon>
        <taxon>Dikarya</taxon>
        <taxon>Ascomycota</taxon>
        <taxon>Pezizomycotina</taxon>
        <taxon>Dothideomycetes</taxon>
        <taxon>Dothideomycetes incertae sedis</taxon>
        <taxon>Microthyriales</taxon>
        <taxon>Microthyriaceae</taxon>
        <taxon>Microthyrium</taxon>
    </lineage>
</organism>
<feature type="region of interest" description="Disordered" evidence="9">
    <location>
        <begin position="1"/>
        <end position="43"/>
    </location>
</feature>
<comment type="similarity">
    <text evidence="4">Belongs to the ELP4 family.</text>
</comment>
<dbReference type="InterPro" id="IPR027417">
    <property type="entry name" value="P-loop_NTPase"/>
</dbReference>
<proteinExistence type="inferred from homology"/>
<gene>
    <name evidence="10" type="ORF">BT63DRAFT_411317</name>
</gene>
<dbReference type="InterPro" id="IPR008728">
    <property type="entry name" value="Elongator_complex_protein_4"/>
</dbReference>
<dbReference type="GO" id="GO:0008023">
    <property type="term" value="C:transcription elongation factor complex"/>
    <property type="evidence" value="ECO:0007669"/>
    <property type="project" value="TreeGrafter"/>
</dbReference>
<evidence type="ECO:0000313" key="10">
    <source>
        <dbReference type="EMBL" id="KAF2671997.1"/>
    </source>
</evidence>
<evidence type="ECO:0000313" key="11">
    <source>
        <dbReference type="Proteomes" id="UP000799302"/>
    </source>
</evidence>
<evidence type="ECO:0000256" key="6">
    <source>
        <dbReference type="ARBA" id="ARBA00022490"/>
    </source>
</evidence>
<dbReference type="Gene3D" id="3.40.50.300">
    <property type="entry name" value="P-loop containing nucleotide triphosphate hydrolases"/>
    <property type="match status" value="1"/>
</dbReference>
<sequence length="381" mass="41916">MSFRKRSVPLTNSAKSESSSPDVASLEAASSTKQAPPPGVRISPSFSLPTVSTGLASLDSLLRLGAGLALGTSLVIEEDGTTDYTGTILKCFASQGVIHGHKVFILAAEPWGANLPGVAEEKVGKKVVSKENEEKMKIAWRYERLGAHGTSNRDRIGLSSQSLGDNITPFSHTFDLSRSLVRPATSPMITYLPPTPRAPFPDLKAVAAYLTENPSSQPVRLIIPSLLSPLFYSPDSSDPKAFISFLQSIRQLQQKHANLVAILSWPLALYPTHHTLTWWLERLCDGVIRLEPFPHDFSAEAIPQNTNSKGRDEDKMQGFLRVRKLPILTERGMGTGVMEDMVWALGRKRFVIRPFNLPPVEFENGGESKEEEKVKAKELEF</sequence>
<evidence type="ECO:0000256" key="5">
    <source>
        <dbReference type="ARBA" id="ARBA00020265"/>
    </source>
</evidence>
<feature type="compositionally biased region" description="Polar residues" evidence="9">
    <location>
        <begin position="9"/>
        <end position="34"/>
    </location>
</feature>
<dbReference type="CDD" id="cd19494">
    <property type="entry name" value="Elp4"/>
    <property type="match status" value="1"/>
</dbReference>
<evidence type="ECO:0000256" key="8">
    <source>
        <dbReference type="ARBA" id="ARBA00023242"/>
    </source>
</evidence>
<name>A0A6A6UKM3_9PEZI</name>